<organism evidence="10 11">
    <name type="scientific">Coffea arabica</name>
    <name type="common">Arabian coffee</name>
    <dbReference type="NCBI Taxonomy" id="13443"/>
    <lineage>
        <taxon>Eukaryota</taxon>
        <taxon>Viridiplantae</taxon>
        <taxon>Streptophyta</taxon>
        <taxon>Embryophyta</taxon>
        <taxon>Tracheophyta</taxon>
        <taxon>Spermatophyta</taxon>
        <taxon>Magnoliopsida</taxon>
        <taxon>eudicotyledons</taxon>
        <taxon>Gunneridae</taxon>
        <taxon>Pentapetalae</taxon>
        <taxon>asterids</taxon>
        <taxon>lamiids</taxon>
        <taxon>Gentianales</taxon>
        <taxon>Rubiaceae</taxon>
        <taxon>Ixoroideae</taxon>
        <taxon>Gardenieae complex</taxon>
        <taxon>Bertiereae - Coffeeae clade</taxon>
        <taxon>Coffeeae</taxon>
        <taxon>Coffea</taxon>
    </lineage>
</organism>
<evidence type="ECO:0000313" key="10">
    <source>
        <dbReference type="Proteomes" id="UP001652660"/>
    </source>
</evidence>
<dbReference type="Pfam" id="PF26138">
    <property type="entry name" value="DUF8040"/>
    <property type="match status" value="1"/>
</dbReference>
<dbReference type="GO" id="GO:0046872">
    <property type="term" value="F:metal ion binding"/>
    <property type="evidence" value="ECO:0007669"/>
    <property type="project" value="UniProtKB-KW"/>
</dbReference>
<dbReference type="Proteomes" id="UP001652660">
    <property type="component" value="Chromosome 11c"/>
</dbReference>
<evidence type="ECO:0000256" key="3">
    <source>
        <dbReference type="ARBA" id="ARBA00006958"/>
    </source>
</evidence>
<comment type="subcellular location">
    <subcellularLocation>
        <location evidence="2">Nucleus</location>
    </subcellularLocation>
</comment>
<dbReference type="RefSeq" id="XP_027097494.1">
    <property type="nucleotide sequence ID" value="XM_027241693.2"/>
</dbReference>
<dbReference type="InterPro" id="IPR058353">
    <property type="entry name" value="DUF8040"/>
</dbReference>
<evidence type="ECO:0000259" key="9">
    <source>
        <dbReference type="Pfam" id="PF26138"/>
    </source>
</evidence>
<evidence type="ECO:0000256" key="5">
    <source>
        <dbReference type="ARBA" id="ARBA00022723"/>
    </source>
</evidence>
<sequence>MDNELHVQGGQLDDETDDLDLDNILMAVIVMGMVFFDPRLNHFPRRRRIRDSALSGRDYVLEVLNGHPDRIIKNMRLSVPLFLHLCDILVDRGYWHAYPSQRVGVHESVALTLMCLSHDERHRVLAERFQHSTETIDRHVRKVLRALVRLGRDFVRPRNVEISEQYRNRHNGLSQNVLAACDHDMRFVYVRVGWECSAHDARILQETLHHPNSGFPMPPLGKYYTVDAAYTNMPGFMAPFRAARGTQHERVAKALFNRRHASVRNIIERSFGVLKKRFPILKGPMQNYLIATQNNIVLACCTLHNFMRDYVPNDEYFDEEAALRAQLDLQEGGNEIHEAQPIDMSHVGIHNWNENRRAIAVHVYVNRHGA</sequence>
<dbReference type="PANTHER" id="PTHR22930">
    <property type="match status" value="1"/>
</dbReference>
<keyword evidence="6" id="KW-0378">Hydrolase</keyword>
<dbReference type="AlphaFoldDB" id="A0A6P6V363"/>
<evidence type="ECO:0000256" key="4">
    <source>
        <dbReference type="ARBA" id="ARBA00022722"/>
    </source>
</evidence>
<accession>A0A6P6V363</accession>
<name>A0A6P6V363_COFAR</name>
<evidence type="ECO:0000259" key="8">
    <source>
        <dbReference type="Pfam" id="PF13359"/>
    </source>
</evidence>
<feature type="domain" description="DUF8040" evidence="9">
    <location>
        <begin position="52"/>
        <end position="148"/>
    </location>
</feature>
<keyword evidence="4" id="KW-0540">Nuclease</keyword>
<dbReference type="GO" id="GO:0016787">
    <property type="term" value="F:hydrolase activity"/>
    <property type="evidence" value="ECO:0007669"/>
    <property type="project" value="UniProtKB-KW"/>
</dbReference>
<evidence type="ECO:0000256" key="7">
    <source>
        <dbReference type="ARBA" id="ARBA00023242"/>
    </source>
</evidence>
<protein>
    <recommendedName>
        <fullName evidence="12">Nuclease HARBI1</fullName>
    </recommendedName>
</protein>
<dbReference type="InterPro" id="IPR045249">
    <property type="entry name" value="HARBI1-like"/>
</dbReference>
<dbReference type="OrthoDB" id="630366at2759"/>
<evidence type="ECO:0000256" key="2">
    <source>
        <dbReference type="ARBA" id="ARBA00004123"/>
    </source>
</evidence>
<dbReference type="GO" id="GO:0005634">
    <property type="term" value="C:nucleus"/>
    <property type="evidence" value="ECO:0007669"/>
    <property type="project" value="UniProtKB-SubCell"/>
</dbReference>
<evidence type="ECO:0000256" key="6">
    <source>
        <dbReference type="ARBA" id="ARBA00022801"/>
    </source>
</evidence>
<keyword evidence="7" id="KW-0539">Nucleus</keyword>
<reference evidence="11" key="2">
    <citation type="submission" date="2025-08" db="UniProtKB">
        <authorList>
            <consortium name="RefSeq"/>
        </authorList>
    </citation>
    <scope>IDENTIFICATION</scope>
    <source>
        <tissue evidence="11">Leaves</tissue>
    </source>
</reference>
<evidence type="ECO:0000256" key="1">
    <source>
        <dbReference type="ARBA" id="ARBA00001968"/>
    </source>
</evidence>
<dbReference type="Pfam" id="PF13359">
    <property type="entry name" value="DDE_Tnp_4"/>
    <property type="match status" value="1"/>
</dbReference>
<dbReference type="PANTHER" id="PTHR22930:SF259">
    <property type="entry name" value="OS08G0106900 PROTEIN"/>
    <property type="match status" value="1"/>
</dbReference>
<dbReference type="GO" id="GO:0004518">
    <property type="term" value="F:nuclease activity"/>
    <property type="evidence" value="ECO:0007669"/>
    <property type="project" value="UniProtKB-KW"/>
</dbReference>
<keyword evidence="5" id="KW-0479">Metal-binding</keyword>
<reference evidence="10" key="1">
    <citation type="journal article" date="2025" name="Foods">
        <title>Unveiling the Microbial Signatures of Arabica Coffee Cherries: Insights into Ripeness Specific Diversity, Functional Traits, and Implications for Quality and Safety.</title>
        <authorList>
            <consortium name="RefSeq"/>
            <person name="Tenea G.N."/>
            <person name="Cifuentes V."/>
            <person name="Reyes P."/>
            <person name="Cevallos-Vallejos M."/>
        </authorList>
    </citation>
    <scope>NUCLEOTIDE SEQUENCE [LARGE SCALE GENOMIC DNA]</scope>
</reference>
<proteinExistence type="inferred from homology"/>
<comment type="cofactor">
    <cofactor evidence="1">
        <name>a divalent metal cation</name>
        <dbReference type="ChEBI" id="CHEBI:60240"/>
    </cofactor>
</comment>
<evidence type="ECO:0000313" key="11">
    <source>
        <dbReference type="RefSeq" id="XP_027097494.1"/>
    </source>
</evidence>
<feature type="domain" description="DDE Tnp4" evidence="8">
    <location>
        <begin position="156"/>
        <end position="305"/>
    </location>
</feature>
<evidence type="ECO:0008006" key="12">
    <source>
        <dbReference type="Google" id="ProtNLM"/>
    </source>
</evidence>
<dbReference type="InterPro" id="IPR027806">
    <property type="entry name" value="HARBI1_dom"/>
</dbReference>
<comment type="similarity">
    <text evidence="3">Belongs to the HARBI1 family.</text>
</comment>
<dbReference type="GeneID" id="113717046"/>
<keyword evidence="10" id="KW-1185">Reference proteome</keyword>
<gene>
    <name evidence="11" type="primary">LOC113717046</name>
</gene>